<organism evidence="5">
    <name type="scientific">Hexamita inflata</name>
    <dbReference type="NCBI Taxonomy" id="28002"/>
    <lineage>
        <taxon>Eukaryota</taxon>
        <taxon>Metamonada</taxon>
        <taxon>Diplomonadida</taxon>
        <taxon>Hexamitidae</taxon>
        <taxon>Hexamitinae</taxon>
        <taxon>Hexamita</taxon>
    </lineage>
</organism>
<gene>
    <name evidence="6" type="ORF">HINF_LOCUS14076</name>
    <name evidence="5" type="ORF">HINF_LOCUS48591</name>
</gene>
<reference evidence="5" key="1">
    <citation type="submission" date="2023-06" db="EMBL/GenBank/DDBJ databases">
        <authorList>
            <person name="Kurt Z."/>
        </authorList>
    </citation>
    <scope>NUCLEOTIDE SEQUENCE</scope>
</reference>
<proteinExistence type="inferred from homology"/>
<dbReference type="Proteomes" id="UP001642409">
    <property type="component" value="Unassembled WGS sequence"/>
</dbReference>
<feature type="region of interest" description="Disordered" evidence="4">
    <location>
        <begin position="492"/>
        <end position="511"/>
    </location>
</feature>
<accession>A0AA86QK15</accession>
<dbReference type="EMBL" id="CAXDID020000033">
    <property type="protein sequence ID" value="CAL5995527.1"/>
    <property type="molecule type" value="Genomic_DNA"/>
</dbReference>
<keyword evidence="3" id="KW-0539">Nucleus</keyword>
<dbReference type="GO" id="GO:0006364">
    <property type="term" value="P:rRNA processing"/>
    <property type="evidence" value="ECO:0007669"/>
    <property type="project" value="InterPro"/>
</dbReference>
<comment type="caution">
    <text evidence="5">The sequence shown here is derived from an EMBL/GenBank/DDBJ whole genome shotgun (WGS) entry which is preliminary data.</text>
</comment>
<evidence type="ECO:0000256" key="4">
    <source>
        <dbReference type="SAM" id="MobiDB-lite"/>
    </source>
</evidence>
<keyword evidence="7" id="KW-1185">Reference proteome</keyword>
<evidence type="ECO:0000313" key="5">
    <source>
        <dbReference type="EMBL" id="CAI9960946.1"/>
    </source>
</evidence>
<evidence type="ECO:0000313" key="6">
    <source>
        <dbReference type="EMBL" id="CAL5995527.1"/>
    </source>
</evidence>
<evidence type="ECO:0000256" key="1">
    <source>
        <dbReference type="ARBA" id="ARBA00004123"/>
    </source>
</evidence>
<reference evidence="6 7" key="2">
    <citation type="submission" date="2024-07" db="EMBL/GenBank/DDBJ databases">
        <authorList>
            <person name="Akdeniz Z."/>
        </authorList>
    </citation>
    <scope>NUCLEOTIDE SEQUENCE [LARGE SCALE GENOMIC DNA]</scope>
</reference>
<feature type="compositionally biased region" description="Acidic residues" evidence="4">
    <location>
        <begin position="108"/>
        <end position="121"/>
    </location>
</feature>
<evidence type="ECO:0000313" key="7">
    <source>
        <dbReference type="Proteomes" id="UP001642409"/>
    </source>
</evidence>
<protein>
    <submittedName>
        <fullName evidence="5">Nucleolar protein NOP52</fullName>
    </submittedName>
    <submittedName>
        <fullName evidence="6">Nucleolar_protein NOP52</fullName>
    </submittedName>
</protein>
<evidence type="ECO:0000256" key="3">
    <source>
        <dbReference type="ARBA" id="ARBA00023242"/>
    </source>
</evidence>
<comment type="subcellular location">
    <subcellularLocation>
        <location evidence="1">Nucleus</location>
    </subcellularLocation>
</comment>
<dbReference type="GO" id="GO:0030688">
    <property type="term" value="C:preribosome, small subunit precursor"/>
    <property type="evidence" value="ECO:0007669"/>
    <property type="project" value="InterPro"/>
</dbReference>
<dbReference type="Pfam" id="PF05997">
    <property type="entry name" value="Nop52"/>
    <property type="match status" value="2"/>
</dbReference>
<sequence>MCFANKKAIKQTCYLLQCDVKKTRLDTLKCIQAELKQGLLTADVEYTDMMQLWKAFWLVLYKEDKTEIQEQIAEDVAALIFETPTLKEFLEAYNLDSEGNPIGQAEQQGEEEEEQLEDDSDIKDLKKELAKMEENEEEYYEEYYEEGYEEGEEYYEEEEDFEEEEVAPAKVKVSAKKAAEPEKEEQQEEFDFVDRNLEHKGFSTLFFQCALETFAREWPTVDIHRQSKFMYMIRQTIQQAILFGLKKDEYANIIEKLDQLIFNLDLMNMLQMPQSLILHILDIWVDMIRFVSSKYENFNKDDLKNIMIPIINFTTKDITPQILAAITEDIFNEFTDLQFERTEALARFLTKELSVKELKKAKLSDYPLQNVIQALSAQKDAKNQEPLLEFAANLSEYHELFNSPEYDAAIKRNPDGTIMNQQDIDNEENNYIISRDNVKLAKRRHKKEWINHVYKMDGIVHYTKDNVNVKNYEDDYLPKKYRYLEKEQRDVGNWDDIDNDGYSIREKDQEE</sequence>
<comment type="similarity">
    <text evidence="2">Belongs to the RRP1 family.</text>
</comment>
<dbReference type="EMBL" id="CATOUU010000937">
    <property type="protein sequence ID" value="CAI9960946.1"/>
    <property type="molecule type" value="Genomic_DNA"/>
</dbReference>
<name>A0AA86QK15_9EUKA</name>
<feature type="region of interest" description="Disordered" evidence="4">
    <location>
        <begin position="97"/>
        <end position="122"/>
    </location>
</feature>
<dbReference type="AlphaFoldDB" id="A0AA86QK15"/>
<dbReference type="InterPro" id="IPR010301">
    <property type="entry name" value="RRP1"/>
</dbReference>
<dbReference type="GO" id="GO:0005634">
    <property type="term" value="C:nucleus"/>
    <property type="evidence" value="ECO:0007669"/>
    <property type="project" value="UniProtKB-SubCell"/>
</dbReference>
<evidence type="ECO:0000256" key="2">
    <source>
        <dbReference type="ARBA" id="ARBA00006374"/>
    </source>
</evidence>